<keyword evidence="2" id="KW-0808">Transferase</keyword>
<dbReference type="Pfam" id="PF00535">
    <property type="entry name" value="Glycos_transf_2"/>
    <property type="match status" value="1"/>
</dbReference>
<accession>A0A3M9L5J9</accession>
<dbReference type="InterPro" id="IPR001173">
    <property type="entry name" value="Glyco_trans_2-like"/>
</dbReference>
<gene>
    <name evidence="2" type="ORF">EFE40_07885</name>
</gene>
<organism evidence="2 3">
    <name type="scientific">Methanohalophilus halophilus</name>
    <dbReference type="NCBI Taxonomy" id="2177"/>
    <lineage>
        <taxon>Archaea</taxon>
        <taxon>Methanobacteriati</taxon>
        <taxon>Methanobacteriota</taxon>
        <taxon>Stenosarchaea group</taxon>
        <taxon>Methanomicrobia</taxon>
        <taxon>Methanosarcinales</taxon>
        <taxon>Methanosarcinaceae</taxon>
        <taxon>Methanohalophilus</taxon>
    </lineage>
</organism>
<name>A0A3M9L5J9_9EURY</name>
<sequence length="55" mass="6066">MKLVVMIPAYNEEDTIASVIKKIPRNCCDEVEVLVINDGSTDNTVEEAKGAEQIE</sequence>
<evidence type="ECO:0000313" key="3">
    <source>
        <dbReference type="Proteomes" id="UP000267921"/>
    </source>
</evidence>
<dbReference type="Gene3D" id="3.90.550.10">
    <property type="entry name" value="Spore Coat Polysaccharide Biosynthesis Protein SpsA, Chain A"/>
    <property type="match status" value="1"/>
</dbReference>
<dbReference type="SUPFAM" id="SSF53448">
    <property type="entry name" value="Nucleotide-diphospho-sugar transferases"/>
    <property type="match status" value="1"/>
</dbReference>
<dbReference type="Proteomes" id="UP000267921">
    <property type="component" value="Unassembled WGS sequence"/>
</dbReference>
<feature type="domain" description="Glycosyltransferase 2-like" evidence="1">
    <location>
        <begin position="5"/>
        <end position="52"/>
    </location>
</feature>
<dbReference type="OrthoDB" id="11098at2157"/>
<dbReference type="InterPro" id="IPR050256">
    <property type="entry name" value="Glycosyltransferase_2"/>
</dbReference>
<dbReference type="PANTHER" id="PTHR48090">
    <property type="entry name" value="UNDECAPRENYL-PHOSPHATE 4-DEOXY-4-FORMAMIDO-L-ARABINOSE TRANSFERASE-RELATED"/>
    <property type="match status" value="1"/>
</dbReference>
<dbReference type="GO" id="GO:0016740">
    <property type="term" value="F:transferase activity"/>
    <property type="evidence" value="ECO:0007669"/>
    <property type="project" value="UniProtKB-KW"/>
</dbReference>
<reference evidence="2 3" key="1">
    <citation type="submission" date="2018-10" db="EMBL/GenBank/DDBJ databases">
        <title>Cultivation of a novel Methanohalophilus strain from Kebrit Deep of the Red Sea and a genomic comparison of members of the genus Methanohalophilus.</title>
        <authorList>
            <person name="Guan Y."/>
            <person name="Ngugi D.K."/>
            <person name="Stingl U."/>
        </authorList>
    </citation>
    <scope>NUCLEOTIDE SEQUENCE [LARGE SCALE GENOMIC DNA]</scope>
    <source>
        <strain evidence="2 3">DSM 3094</strain>
    </source>
</reference>
<dbReference type="PANTHER" id="PTHR48090:SF7">
    <property type="entry name" value="RFBJ PROTEIN"/>
    <property type="match status" value="1"/>
</dbReference>
<dbReference type="GeneID" id="30582693"/>
<dbReference type="InterPro" id="IPR029044">
    <property type="entry name" value="Nucleotide-diphossugar_trans"/>
</dbReference>
<proteinExistence type="predicted"/>
<evidence type="ECO:0000313" key="2">
    <source>
        <dbReference type="EMBL" id="RNI08449.1"/>
    </source>
</evidence>
<evidence type="ECO:0000259" key="1">
    <source>
        <dbReference type="Pfam" id="PF00535"/>
    </source>
</evidence>
<dbReference type="AlphaFoldDB" id="A0A3M9L5J9"/>
<dbReference type="RefSeq" id="WP_083433008.1">
    <property type="nucleotide sequence ID" value="NZ_CP017921.1"/>
</dbReference>
<dbReference type="EMBL" id="RJJG01000005">
    <property type="protein sequence ID" value="RNI08449.1"/>
    <property type="molecule type" value="Genomic_DNA"/>
</dbReference>
<protein>
    <submittedName>
        <fullName evidence="2">Glycosyltransferase</fullName>
    </submittedName>
</protein>
<comment type="caution">
    <text evidence="2">The sequence shown here is derived from an EMBL/GenBank/DDBJ whole genome shotgun (WGS) entry which is preliminary data.</text>
</comment>